<keyword evidence="4" id="KW-0342">GTP-binding</keyword>
<evidence type="ECO:0000313" key="7">
    <source>
        <dbReference type="Proteomes" id="UP001150924"/>
    </source>
</evidence>
<comment type="caution">
    <text evidence="6">The sequence shown here is derived from an EMBL/GenBank/DDBJ whole genome shotgun (WGS) entry which is preliminary data.</text>
</comment>
<dbReference type="InterPro" id="IPR009000">
    <property type="entry name" value="Transl_B-barrel_sf"/>
</dbReference>
<keyword evidence="2" id="KW-0251">Elongation factor</keyword>
<evidence type="ECO:0000256" key="2">
    <source>
        <dbReference type="ARBA" id="ARBA00022768"/>
    </source>
</evidence>
<dbReference type="InterPro" id="IPR027417">
    <property type="entry name" value="P-loop_NTPase"/>
</dbReference>
<dbReference type="SUPFAM" id="SSF52540">
    <property type="entry name" value="P-loop containing nucleoside triphosphate hydrolases"/>
    <property type="match status" value="1"/>
</dbReference>
<dbReference type="Pfam" id="PF00009">
    <property type="entry name" value="GTP_EFTU"/>
    <property type="match status" value="1"/>
</dbReference>
<dbReference type="NCBIfam" id="TIGR00231">
    <property type="entry name" value="small_GTP"/>
    <property type="match status" value="1"/>
</dbReference>
<dbReference type="InterPro" id="IPR009001">
    <property type="entry name" value="Transl_elong_EF1A/Init_IF2_C"/>
</dbReference>
<dbReference type="InterPro" id="IPR050055">
    <property type="entry name" value="EF-Tu_GTPase"/>
</dbReference>
<evidence type="ECO:0000256" key="1">
    <source>
        <dbReference type="ARBA" id="ARBA00022741"/>
    </source>
</evidence>
<evidence type="ECO:0000313" key="6">
    <source>
        <dbReference type="EMBL" id="MCY1009766.1"/>
    </source>
</evidence>
<sequence>MAPPAPPRLPTLAVGVIGHVHDGKTALTAALTRITAGQPRTHEQLLDYCERLTGITVLAKCIEYCTERRRIVHWDCPGHPDRCKNTIKALSQVDVVILVVSAAAGPREQTREHLQYARALAVTHVIVFLNMCDLLDSPELLDLVELETRELLHACGFDGDTAPVIRGSAAQADRDEWREPLYALRDALDAAPLRIHDAAGALLLPVVRTYSRWFGRRAGAAQVPSTVLAGRIERGTLRTGDMLELVGHAPTRRGQCVQLRAFDRVVDELAAGESAGCQLGEVPPWEVTPGMVLTSPDALTTHRRVIARLSLPPRTSARPRSSWRGPSAIASGYRPHLYVRTADITCTIMLPDASRAEPGERVAAELVLDVPTVLAGAPGFILRDAHSTVATGEIVELLD</sequence>
<proteinExistence type="predicted"/>
<gene>
    <name evidence="6" type="ORF">OV079_30230</name>
</gene>
<dbReference type="Pfam" id="PF03143">
    <property type="entry name" value="GTP_EFTU_D3"/>
    <property type="match status" value="1"/>
</dbReference>
<dbReference type="InterPro" id="IPR005225">
    <property type="entry name" value="Small_GTP-bd"/>
</dbReference>
<feature type="domain" description="Tr-type G" evidence="5">
    <location>
        <begin position="9"/>
        <end position="193"/>
    </location>
</feature>
<dbReference type="GO" id="GO:0003746">
    <property type="term" value="F:translation elongation factor activity"/>
    <property type="evidence" value="ECO:0007669"/>
    <property type="project" value="UniProtKB-KW"/>
</dbReference>
<dbReference type="PANTHER" id="PTHR43721">
    <property type="entry name" value="ELONGATION FACTOR TU-RELATED"/>
    <property type="match status" value="1"/>
</dbReference>
<dbReference type="AlphaFoldDB" id="A0A9X3ETL4"/>
<dbReference type="GO" id="GO:0003924">
    <property type="term" value="F:GTPase activity"/>
    <property type="evidence" value="ECO:0007669"/>
    <property type="project" value="InterPro"/>
</dbReference>
<dbReference type="InterPro" id="IPR004161">
    <property type="entry name" value="EFTu-like_2"/>
</dbReference>
<organism evidence="6 7">
    <name type="scientific">Nannocystis pusilla</name>
    <dbReference type="NCBI Taxonomy" id="889268"/>
    <lineage>
        <taxon>Bacteria</taxon>
        <taxon>Pseudomonadati</taxon>
        <taxon>Myxococcota</taxon>
        <taxon>Polyangia</taxon>
        <taxon>Nannocystales</taxon>
        <taxon>Nannocystaceae</taxon>
        <taxon>Nannocystis</taxon>
    </lineage>
</organism>
<dbReference type="RefSeq" id="WP_267772455.1">
    <property type="nucleotide sequence ID" value="NZ_JAPNKE010000002.1"/>
</dbReference>
<dbReference type="InterPro" id="IPR000795">
    <property type="entry name" value="T_Tr_GTP-bd_dom"/>
</dbReference>
<dbReference type="InterPro" id="IPR004160">
    <property type="entry name" value="Transl_elong_EFTu/EF1A_C"/>
</dbReference>
<dbReference type="Proteomes" id="UP001150924">
    <property type="component" value="Unassembled WGS sequence"/>
</dbReference>
<dbReference type="PRINTS" id="PR00315">
    <property type="entry name" value="ELONGATNFCT"/>
</dbReference>
<keyword evidence="3" id="KW-0648">Protein biosynthesis</keyword>
<name>A0A9X3ETL4_9BACT</name>
<dbReference type="Gene3D" id="2.40.30.10">
    <property type="entry name" value="Translation factors"/>
    <property type="match status" value="2"/>
</dbReference>
<dbReference type="GO" id="GO:0005525">
    <property type="term" value="F:GTP binding"/>
    <property type="evidence" value="ECO:0007669"/>
    <property type="project" value="UniProtKB-KW"/>
</dbReference>
<dbReference type="Gene3D" id="3.40.50.300">
    <property type="entry name" value="P-loop containing nucleotide triphosphate hydrolases"/>
    <property type="match status" value="1"/>
</dbReference>
<reference evidence="6" key="1">
    <citation type="submission" date="2022-11" db="EMBL/GenBank/DDBJ databases">
        <title>Minimal conservation of predation-associated metabolite biosynthetic gene clusters underscores biosynthetic potential of Myxococcota including descriptions for ten novel species: Archangium lansinium sp. nov., Myxococcus landrumus sp. nov., Nannocystis bai.</title>
        <authorList>
            <person name="Ahearne A."/>
            <person name="Stevens C."/>
            <person name="Phillips K."/>
        </authorList>
    </citation>
    <scope>NUCLEOTIDE SEQUENCE</scope>
    <source>
        <strain evidence="6">Na p29</strain>
    </source>
</reference>
<evidence type="ECO:0000256" key="3">
    <source>
        <dbReference type="ARBA" id="ARBA00022917"/>
    </source>
</evidence>
<dbReference type="EMBL" id="JAPNKE010000002">
    <property type="protein sequence ID" value="MCY1009766.1"/>
    <property type="molecule type" value="Genomic_DNA"/>
</dbReference>
<evidence type="ECO:0000259" key="5">
    <source>
        <dbReference type="PROSITE" id="PS51722"/>
    </source>
</evidence>
<dbReference type="PANTHER" id="PTHR43721:SF22">
    <property type="entry name" value="ELONGATION FACTOR TU, MITOCHONDRIAL"/>
    <property type="match status" value="1"/>
</dbReference>
<keyword evidence="7" id="KW-1185">Reference proteome</keyword>
<evidence type="ECO:0000256" key="4">
    <source>
        <dbReference type="ARBA" id="ARBA00023134"/>
    </source>
</evidence>
<dbReference type="Pfam" id="PF03144">
    <property type="entry name" value="GTP_EFTU_D2"/>
    <property type="match status" value="1"/>
</dbReference>
<dbReference type="SUPFAM" id="SSF50465">
    <property type="entry name" value="EF-Tu/eEF-1alpha/eIF2-gamma C-terminal domain"/>
    <property type="match status" value="1"/>
</dbReference>
<accession>A0A9X3ETL4</accession>
<dbReference type="PROSITE" id="PS51722">
    <property type="entry name" value="G_TR_2"/>
    <property type="match status" value="1"/>
</dbReference>
<protein>
    <submittedName>
        <fullName evidence="6">GTP-binding protein</fullName>
    </submittedName>
</protein>
<keyword evidence="1" id="KW-0547">Nucleotide-binding</keyword>
<dbReference type="SUPFAM" id="SSF50447">
    <property type="entry name" value="Translation proteins"/>
    <property type="match status" value="1"/>
</dbReference>